<protein>
    <recommendedName>
        <fullName evidence="4 7">Flagellar hook-associated protein 1</fullName>
        <shortName evidence="7">HAP1</shortName>
    </recommendedName>
</protein>
<evidence type="ECO:0000313" key="11">
    <source>
        <dbReference type="EMBL" id="RKQ18217.1"/>
    </source>
</evidence>
<dbReference type="Pfam" id="PF22638">
    <property type="entry name" value="FlgK_D1"/>
    <property type="match status" value="1"/>
</dbReference>
<dbReference type="SUPFAM" id="SSF64518">
    <property type="entry name" value="Phase 1 flagellin"/>
    <property type="match status" value="1"/>
</dbReference>
<dbReference type="GO" id="GO:0005198">
    <property type="term" value="F:structural molecule activity"/>
    <property type="evidence" value="ECO:0007669"/>
    <property type="project" value="UniProtKB-UniRule"/>
</dbReference>
<keyword evidence="11" id="KW-0282">Flagellum</keyword>
<dbReference type="Pfam" id="PF06429">
    <property type="entry name" value="Flg_bbr_C"/>
    <property type="match status" value="1"/>
</dbReference>
<dbReference type="RefSeq" id="WP_121128171.1">
    <property type="nucleotide sequence ID" value="NZ_JBHUFK010000006.1"/>
</dbReference>
<dbReference type="InterPro" id="IPR001444">
    <property type="entry name" value="Flag_bb_rod_N"/>
</dbReference>
<dbReference type="PANTHER" id="PTHR30033:SF1">
    <property type="entry name" value="FLAGELLAR HOOK-ASSOCIATED PROTEIN 1"/>
    <property type="match status" value="1"/>
</dbReference>
<evidence type="ECO:0000313" key="12">
    <source>
        <dbReference type="Proteomes" id="UP000281813"/>
    </source>
</evidence>
<evidence type="ECO:0000256" key="2">
    <source>
        <dbReference type="ARBA" id="ARBA00004613"/>
    </source>
</evidence>
<dbReference type="EMBL" id="RBZO01000002">
    <property type="protein sequence ID" value="RKQ18217.1"/>
    <property type="molecule type" value="Genomic_DNA"/>
</dbReference>
<dbReference type="InterPro" id="IPR002371">
    <property type="entry name" value="FlgK"/>
</dbReference>
<dbReference type="InterPro" id="IPR053927">
    <property type="entry name" value="FlgK_helical"/>
</dbReference>
<name>A0A494Z866_9BACI</name>
<evidence type="ECO:0000259" key="10">
    <source>
        <dbReference type="Pfam" id="PF22638"/>
    </source>
</evidence>
<sequence>MSTFHGLEMAKQALFAQQSALYTTGHNIANANTEGYTRQRVDFETASPYPSASRNRPLIAGQIGTGVNVGSIQRIRNEFLDTQFRGENSLVGYWETKSNSFSRMENVLKEPSETGLSTTMDQFWQSLQDLSANPENSGARSVVIQRGQALADTFNYLSTSLRNIRGDLKQQIDTSVSDMNTTLKQIDEINNEVKKLEVHGYVPNDLYDRRDKLIDQLSKVMDIDVKYTESSNRAKDVAAGVVTISVQDSNGNSINLVDGAAGGYNEVSVQYLDSDADSYRAISAINIVDSENGAINATLAIPPKTEGSLNGLIDAYGYSAEDGESTGDYIDMMKQIDDMAFKFAEKFNAVHGEGNGIEDSNDGNANVFFEVETLEGAAGSIKVNQAIVDNPDLFAASTDETTGNGNNALRLANVFNDDLTFENGEVTSIKDFYESVIGELGVRAQEANRMEGNSTILLSQVENQRMSVSAVSLDEEMTNMLKFQHAYNAAARSLTATDEMLDKIINSMGLVGR</sequence>
<dbReference type="PRINTS" id="PR01005">
    <property type="entry name" value="FLGHOOKAP1"/>
</dbReference>
<comment type="similarity">
    <text evidence="3 7">Belongs to the flagella basal body rod proteins family.</text>
</comment>
<keyword evidence="6 7" id="KW-0975">Bacterial flagellum</keyword>
<comment type="subcellular location">
    <subcellularLocation>
        <location evidence="1 7">Bacterial flagellum</location>
    </subcellularLocation>
    <subcellularLocation>
        <location evidence="2 7">Secreted</location>
    </subcellularLocation>
</comment>
<keyword evidence="12" id="KW-1185">Reference proteome</keyword>
<evidence type="ECO:0000256" key="5">
    <source>
        <dbReference type="ARBA" id="ARBA00022525"/>
    </source>
</evidence>
<dbReference type="GO" id="GO:0009424">
    <property type="term" value="C:bacterial-type flagellum hook"/>
    <property type="evidence" value="ECO:0007669"/>
    <property type="project" value="UniProtKB-UniRule"/>
</dbReference>
<keyword evidence="11" id="KW-0966">Cell projection</keyword>
<evidence type="ECO:0000256" key="4">
    <source>
        <dbReference type="ARBA" id="ARBA00016244"/>
    </source>
</evidence>
<accession>A0A494Z866</accession>
<feature type="domain" description="Flagellar hook-associated protein FlgK helical" evidence="10">
    <location>
        <begin position="102"/>
        <end position="360"/>
    </location>
</feature>
<dbReference type="GO" id="GO:0005576">
    <property type="term" value="C:extracellular region"/>
    <property type="evidence" value="ECO:0007669"/>
    <property type="project" value="UniProtKB-SubCell"/>
</dbReference>
<dbReference type="GO" id="GO:0044780">
    <property type="term" value="P:bacterial-type flagellum assembly"/>
    <property type="evidence" value="ECO:0007669"/>
    <property type="project" value="InterPro"/>
</dbReference>
<organism evidence="11 12">
    <name type="scientific">Oceanobacillus bengalensis</name>
    <dbReference type="NCBI Taxonomy" id="1435466"/>
    <lineage>
        <taxon>Bacteria</taxon>
        <taxon>Bacillati</taxon>
        <taxon>Bacillota</taxon>
        <taxon>Bacilli</taxon>
        <taxon>Bacillales</taxon>
        <taxon>Bacillaceae</taxon>
        <taxon>Oceanobacillus</taxon>
    </lineage>
</organism>
<evidence type="ECO:0000259" key="9">
    <source>
        <dbReference type="Pfam" id="PF06429"/>
    </source>
</evidence>
<reference evidence="11 12" key="1">
    <citation type="journal article" date="2015" name="Antonie Van Leeuwenhoek">
        <title>Oceanobacillus bengalensis sp. nov., a bacterium isolated from seawater of the Bay of Bengal.</title>
        <authorList>
            <person name="Yongchang O."/>
            <person name="Xiang W."/>
            <person name="Wang G."/>
        </authorList>
    </citation>
    <scope>NUCLEOTIDE SEQUENCE [LARGE SCALE GENOMIC DNA]</scope>
    <source>
        <strain evidence="11 12">MCCC 1K00260</strain>
    </source>
</reference>
<proteinExistence type="inferred from homology"/>
<feature type="domain" description="Flagellar basal body rod protein N-terminal" evidence="8">
    <location>
        <begin position="8"/>
        <end position="37"/>
    </location>
</feature>
<evidence type="ECO:0000256" key="6">
    <source>
        <dbReference type="ARBA" id="ARBA00023143"/>
    </source>
</evidence>
<comment type="caution">
    <text evidence="11">The sequence shown here is derived from an EMBL/GenBank/DDBJ whole genome shotgun (WGS) entry which is preliminary data.</text>
</comment>
<dbReference type="InterPro" id="IPR010930">
    <property type="entry name" value="Flg_bb/hook_C_dom"/>
</dbReference>
<dbReference type="Proteomes" id="UP000281813">
    <property type="component" value="Unassembled WGS sequence"/>
</dbReference>
<dbReference type="NCBIfam" id="TIGR02492">
    <property type="entry name" value="flgK_ends"/>
    <property type="match status" value="1"/>
</dbReference>
<evidence type="ECO:0000256" key="7">
    <source>
        <dbReference type="RuleBase" id="RU362065"/>
    </source>
</evidence>
<dbReference type="AlphaFoldDB" id="A0A494Z866"/>
<evidence type="ECO:0000256" key="3">
    <source>
        <dbReference type="ARBA" id="ARBA00009677"/>
    </source>
</evidence>
<feature type="domain" description="Flagellar basal-body/hook protein C-terminal" evidence="9">
    <location>
        <begin position="464"/>
        <end position="506"/>
    </location>
</feature>
<dbReference type="PANTHER" id="PTHR30033">
    <property type="entry name" value="FLAGELLAR HOOK-ASSOCIATED PROTEIN 1"/>
    <property type="match status" value="1"/>
</dbReference>
<evidence type="ECO:0000256" key="1">
    <source>
        <dbReference type="ARBA" id="ARBA00004365"/>
    </source>
</evidence>
<dbReference type="Pfam" id="PF00460">
    <property type="entry name" value="Flg_bb_rod"/>
    <property type="match status" value="1"/>
</dbReference>
<keyword evidence="5 7" id="KW-0964">Secreted</keyword>
<keyword evidence="11" id="KW-0969">Cilium</keyword>
<dbReference type="OrthoDB" id="9802553at2"/>
<evidence type="ECO:0000259" key="8">
    <source>
        <dbReference type="Pfam" id="PF00460"/>
    </source>
</evidence>
<gene>
    <name evidence="7 11" type="primary">flgK</name>
    <name evidence="11" type="ORF">D8M05_02085</name>
</gene>